<protein>
    <submittedName>
        <fullName evidence="1">Uncharacterized protein</fullName>
    </submittedName>
</protein>
<sequence length="235" mass="26711">MRDNALLSLNEDIVCGLMKMLDGTNELVKLFRNAKQRNANSECPSYTICLLGKRDGDLRQYDTPSSNDVSGLVVGDIGDFCSKHDIIIESCSGSLQRISKLYPKFMSLQYPLLFPYGKYGYQCDIMFANNDQQSLRKRLRVPMRAYYASLINEIVGFKNIIIKGGYTNNFWLMQRDCIRANQNDLRTEVYKGIHEAVLKGDVDGNATRKVIVPSSLNGSPHYTINNYQDAYMQDL</sequence>
<name>A0ACC0SBF5_POPTR</name>
<keyword evidence="2" id="KW-1185">Reference proteome</keyword>
<organism evidence="1 2">
    <name type="scientific">Populus trichocarpa</name>
    <name type="common">Western balsam poplar</name>
    <name type="synonym">Populus balsamifera subsp. trichocarpa</name>
    <dbReference type="NCBI Taxonomy" id="3694"/>
    <lineage>
        <taxon>Eukaryota</taxon>
        <taxon>Viridiplantae</taxon>
        <taxon>Streptophyta</taxon>
        <taxon>Embryophyta</taxon>
        <taxon>Tracheophyta</taxon>
        <taxon>Spermatophyta</taxon>
        <taxon>Magnoliopsida</taxon>
        <taxon>eudicotyledons</taxon>
        <taxon>Gunneridae</taxon>
        <taxon>Pentapetalae</taxon>
        <taxon>rosids</taxon>
        <taxon>fabids</taxon>
        <taxon>Malpighiales</taxon>
        <taxon>Salicaceae</taxon>
        <taxon>Saliceae</taxon>
        <taxon>Populus</taxon>
    </lineage>
</organism>
<gene>
    <name evidence="1" type="ORF">POPTR_010G026350v4</name>
</gene>
<accession>A0ACC0SBF5</accession>
<dbReference type="EMBL" id="CM009299">
    <property type="protein sequence ID" value="KAI9386457.1"/>
    <property type="molecule type" value="Genomic_DNA"/>
</dbReference>
<proteinExistence type="predicted"/>
<dbReference type="Proteomes" id="UP000006729">
    <property type="component" value="Chromosome 10"/>
</dbReference>
<comment type="caution">
    <text evidence="1">The sequence shown here is derived from an EMBL/GenBank/DDBJ whole genome shotgun (WGS) entry which is preliminary data.</text>
</comment>
<evidence type="ECO:0000313" key="1">
    <source>
        <dbReference type="EMBL" id="KAI9386457.1"/>
    </source>
</evidence>
<evidence type="ECO:0000313" key="2">
    <source>
        <dbReference type="Proteomes" id="UP000006729"/>
    </source>
</evidence>
<reference evidence="1 2" key="1">
    <citation type="journal article" date="2006" name="Science">
        <title>The genome of black cottonwood, Populus trichocarpa (Torr. &amp; Gray).</title>
        <authorList>
            <person name="Tuskan G.A."/>
            <person name="Difazio S."/>
            <person name="Jansson S."/>
            <person name="Bohlmann J."/>
            <person name="Grigoriev I."/>
            <person name="Hellsten U."/>
            <person name="Putnam N."/>
            <person name="Ralph S."/>
            <person name="Rombauts S."/>
            <person name="Salamov A."/>
            <person name="Schein J."/>
            <person name="Sterck L."/>
            <person name="Aerts A."/>
            <person name="Bhalerao R.R."/>
            <person name="Bhalerao R.P."/>
            <person name="Blaudez D."/>
            <person name="Boerjan W."/>
            <person name="Brun A."/>
            <person name="Brunner A."/>
            <person name="Busov V."/>
            <person name="Campbell M."/>
            <person name="Carlson J."/>
            <person name="Chalot M."/>
            <person name="Chapman J."/>
            <person name="Chen G.L."/>
            <person name="Cooper D."/>
            <person name="Coutinho P.M."/>
            <person name="Couturier J."/>
            <person name="Covert S."/>
            <person name="Cronk Q."/>
            <person name="Cunningham R."/>
            <person name="Davis J."/>
            <person name="Degroeve S."/>
            <person name="Dejardin A."/>
            <person name="Depamphilis C."/>
            <person name="Detter J."/>
            <person name="Dirks B."/>
            <person name="Dubchak I."/>
            <person name="Duplessis S."/>
            <person name="Ehlting J."/>
            <person name="Ellis B."/>
            <person name="Gendler K."/>
            <person name="Goodstein D."/>
            <person name="Gribskov M."/>
            <person name="Grimwood J."/>
            <person name="Groover A."/>
            <person name="Gunter L."/>
            <person name="Hamberger B."/>
            <person name="Heinze B."/>
            <person name="Helariutta Y."/>
            <person name="Henrissat B."/>
            <person name="Holligan D."/>
            <person name="Holt R."/>
            <person name="Huang W."/>
            <person name="Islam-Faridi N."/>
            <person name="Jones S."/>
            <person name="Jones-Rhoades M."/>
            <person name="Jorgensen R."/>
            <person name="Joshi C."/>
            <person name="Kangasjarvi J."/>
            <person name="Karlsson J."/>
            <person name="Kelleher C."/>
            <person name="Kirkpatrick R."/>
            <person name="Kirst M."/>
            <person name="Kohler A."/>
            <person name="Kalluri U."/>
            <person name="Larimer F."/>
            <person name="Leebens-Mack J."/>
            <person name="Leple J.C."/>
            <person name="Locascio P."/>
            <person name="Lou Y."/>
            <person name="Lucas S."/>
            <person name="Martin F."/>
            <person name="Montanini B."/>
            <person name="Napoli C."/>
            <person name="Nelson D.R."/>
            <person name="Nelson C."/>
            <person name="Nieminen K."/>
            <person name="Nilsson O."/>
            <person name="Pereda V."/>
            <person name="Peter G."/>
            <person name="Philippe R."/>
            <person name="Pilate G."/>
            <person name="Poliakov A."/>
            <person name="Razumovskaya J."/>
            <person name="Richardson P."/>
            <person name="Rinaldi C."/>
            <person name="Ritland K."/>
            <person name="Rouze P."/>
            <person name="Ryaboy D."/>
            <person name="Schmutz J."/>
            <person name="Schrader J."/>
            <person name="Segerman B."/>
            <person name="Shin H."/>
            <person name="Siddiqui A."/>
            <person name="Sterky F."/>
            <person name="Terry A."/>
            <person name="Tsai C.J."/>
            <person name="Uberbacher E."/>
            <person name="Unneberg P."/>
            <person name="Vahala J."/>
            <person name="Wall K."/>
            <person name="Wessler S."/>
            <person name="Yang G."/>
            <person name="Yin T."/>
            <person name="Douglas C."/>
            <person name="Marra M."/>
            <person name="Sandberg G."/>
            <person name="Van de Peer Y."/>
            <person name="Rokhsar D."/>
        </authorList>
    </citation>
    <scope>NUCLEOTIDE SEQUENCE [LARGE SCALE GENOMIC DNA]</scope>
    <source>
        <strain evidence="2">cv. Nisqually</strain>
    </source>
</reference>